<dbReference type="EMBL" id="QGKM01000041">
    <property type="protein sequence ID" value="PWQ95844.1"/>
    <property type="molecule type" value="Genomic_DNA"/>
</dbReference>
<protein>
    <submittedName>
        <fullName evidence="1">Uncharacterized protein</fullName>
    </submittedName>
</protein>
<gene>
    <name evidence="1" type="ORF">DKW60_13870</name>
</gene>
<dbReference type="AlphaFoldDB" id="A0A317CB35"/>
<keyword evidence="2" id="KW-1185">Reference proteome</keyword>
<reference evidence="1 2" key="1">
    <citation type="submission" date="2018-05" db="EMBL/GenBank/DDBJ databases">
        <title>Leucothrix arctica sp. nov., isolated from Arctic seawater.</title>
        <authorList>
            <person name="Choi A."/>
            <person name="Baek K."/>
        </authorList>
    </citation>
    <scope>NUCLEOTIDE SEQUENCE [LARGE SCALE GENOMIC DNA]</scope>
    <source>
        <strain evidence="1 2">JCM 18388</strain>
    </source>
</reference>
<accession>A0A317CB35</accession>
<sequence>MSNLKRTILEHTAHQFTLNNRAI</sequence>
<comment type="caution">
    <text evidence="1">The sequence shown here is derived from an EMBL/GenBank/DDBJ whole genome shotgun (WGS) entry which is preliminary data.</text>
</comment>
<organism evidence="1 2">
    <name type="scientific">Leucothrix pacifica</name>
    <dbReference type="NCBI Taxonomy" id="1247513"/>
    <lineage>
        <taxon>Bacteria</taxon>
        <taxon>Pseudomonadati</taxon>
        <taxon>Pseudomonadota</taxon>
        <taxon>Gammaproteobacteria</taxon>
        <taxon>Thiotrichales</taxon>
        <taxon>Thiotrichaceae</taxon>
        <taxon>Leucothrix</taxon>
    </lineage>
</organism>
<dbReference type="Proteomes" id="UP000245539">
    <property type="component" value="Unassembled WGS sequence"/>
</dbReference>
<name>A0A317CB35_9GAMM</name>
<proteinExistence type="predicted"/>
<evidence type="ECO:0000313" key="2">
    <source>
        <dbReference type="Proteomes" id="UP000245539"/>
    </source>
</evidence>
<evidence type="ECO:0000313" key="1">
    <source>
        <dbReference type="EMBL" id="PWQ95844.1"/>
    </source>
</evidence>